<comment type="caution">
    <text evidence="4">The sequence shown here is derived from an EMBL/GenBank/DDBJ whole genome shotgun (WGS) entry which is preliminary data.</text>
</comment>
<dbReference type="PANTHER" id="PTHR45348">
    <property type="entry name" value="HYPOTHETICAL OXIDOREDUCTASE (EUROFUNG)"/>
    <property type="match status" value="1"/>
</dbReference>
<feature type="domain" description="Alcohol dehydrogenase-like N-terminal" evidence="3">
    <location>
        <begin position="7"/>
        <end position="70"/>
    </location>
</feature>
<keyword evidence="5" id="KW-1185">Reference proteome</keyword>
<comment type="similarity">
    <text evidence="1">Belongs to the zinc-containing alcohol dehydrogenase family.</text>
</comment>
<dbReference type="Gene3D" id="3.90.180.10">
    <property type="entry name" value="Medium-chain alcohol dehydrogenases, catalytic domain"/>
    <property type="match status" value="1"/>
</dbReference>
<sequence length="176" mass="18510">MQSLGYFTESYPTILGNDIAGTVEAVGSGVIHFKKGNGVTGFADVLASQNPKNGAFQQVTILRDCAVTKLPRSMSFEEASILPTYVATAAVGVFLVLDIPRPPAKHQGGFLVWGSSSSAGTAVVQIASSLGYTVYGVHATQPTSRSLAHMRPLTIATPQWSETLLSPSIPRTSMPS</sequence>
<dbReference type="Pfam" id="PF08240">
    <property type="entry name" value="ADH_N"/>
    <property type="match status" value="1"/>
</dbReference>
<dbReference type="InterPro" id="IPR013154">
    <property type="entry name" value="ADH-like_N"/>
</dbReference>
<evidence type="ECO:0000256" key="1">
    <source>
        <dbReference type="ARBA" id="ARBA00008072"/>
    </source>
</evidence>
<dbReference type="EMBL" id="JBHFEH010000045">
    <property type="protein sequence ID" value="KAL2050609.1"/>
    <property type="molecule type" value="Genomic_DNA"/>
</dbReference>
<proteinExistence type="inferred from homology"/>
<dbReference type="PANTHER" id="PTHR45348:SF2">
    <property type="entry name" value="ZINC-TYPE ALCOHOL DEHYDROGENASE-LIKE PROTEIN C2E1P3.01"/>
    <property type="match status" value="1"/>
</dbReference>
<evidence type="ECO:0000259" key="3">
    <source>
        <dbReference type="Pfam" id="PF08240"/>
    </source>
</evidence>
<keyword evidence="2" id="KW-0560">Oxidoreductase</keyword>
<reference evidence="4 5" key="1">
    <citation type="submission" date="2024-09" db="EMBL/GenBank/DDBJ databases">
        <title>Rethinking Asexuality: The Enigmatic Case of Functional Sexual Genes in Lepraria (Stereocaulaceae).</title>
        <authorList>
            <person name="Doellman M."/>
            <person name="Sun Y."/>
            <person name="Barcenas-Pena A."/>
            <person name="Lumbsch H.T."/>
            <person name="Grewe F."/>
        </authorList>
    </citation>
    <scope>NUCLEOTIDE SEQUENCE [LARGE SCALE GENOMIC DNA]</scope>
    <source>
        <strain evidence="4 5">Grewe 0041</strain>
    </source>
</reference>
<protein>
    <recommendedName>
        <fullName evidence="3">Alcohol dehydrogenase-like N-terminal domain-containing protein</fullName>
    </recommendedName>
</protein>
<dbReference type="InterPro" id="IPR047122">
    <property type="entry name" value="Trans-enoyl_RdTase-like"/>
</dbReference>
<dbReference type="Proteomes" id="UP001590951">
    <property type="component" value="Unassembled WGS sequence"/>
</dbReference>
<gene>
    <name evidence="4" type="ORF">ABVK25_009117</name>
</gene>
<evidence type="ECO:0000256" key="2">
    <source>
        <dbReference type="ARBA" id="ARBA00023002"/>
    </source>
</evidence>
<evidence type="ECO:0000313" key="5">
    <source>
        <dbReference type="Proteomes" id="UP001590951"/>
    </source>
</evidence>
<dbReference type="Gene3D" id="3.40.50.720">
    <property type="entry name" value="NAD(P)-binding Rossmann-like Domain"/>
    <property type="match status" value="1"/>
</dbReference>
<name>A0ABR4AY74_9LECA</name>
<evidence type="ECO:0000313" key="4">
    <source>
        <dbReference type="EMBL" id="KAL2050609.1"/>
    </source>
</evidence>
<accession>A0ABR4AY74</accession>
<dbReference type="SUPFAM" id="SSF50129">
    <property type="entry name" value="GroES-like"/>
    <property type="match status" value="1"/>
</dbReference>
<organism evidence="4 5">
    <name type="scientific">Lepraria finkii</name>
    <dbReference type="NCBI Taxonomy" id="1340010"/>
    <lineage>
        <taxon>Eukaryota</taxon>
        <taxon>Fungi</taxon>
        <taxon>Dikarya</taxon>
        <taxon>Ascomycota</taxon>
        <taxon>Pezizomycotina</taxon>
        <taxon>Lecanoromycetes</taxon>
        <taxon>OSLEUM clade</taxon>
        <taxon>Lecanoromycetidae</taxon>
        <taxon>Lecanorales</taxon>
        <taxon>Lecanorineae</taxon>
        <taxon>Stereocaulaceae</taxon>
        <taxon>Lepraria</taxon>
    </lineage>
</organism>
<dbReference type="InterPro" id="IPR011032">
    <property type="entry name" value="GroES-like_sf"/>
</dbReference>